<organism evidence="3 4">
    <name type="scientific">Agrobacterium arsenijevicii</name>
    <dbReference type="NCBI Taxonomy" id="1585697"/>
    <lineage>
        <taxon>Bacteria</taxon>
        <taxon>Pseudomonadati</taxon>
        <taxon>Pseudomonadota</taxon>
        <taxon>Alphaproteobacteria</taxon>
        <taxon>Hyphomicrobiales</taxon>
        <taxon>Rhizobiaceae</taxon>
        <taxon>Rhizobium/Agrobacterium group</taxon>
        <taxon>Agrobacterium</taxon>
    </lineage>
</organism>
<feature type="signal peptide" evidence="1">
    <location>
        <begin position="1"/>
        <end position="28"/>
    </location>
</feature>
<sequence length="343" mass="36754">MFHFKHLPVSTGLLAVAFAALPVGAAQAAETVYPLTINSCGHEITFKQAPARTVSVGQSTTEVLYLLGVADKVVGTALWIGPVLKGYEEANAKVERLADNDPSFEAVVGKRPDLVTTQFQWQIGPEGVVGTAEQFAELGIPVYTSPADCMGKDNSGGGDGVRKSVFTMDLIYQEVRDLAKIFNVQDRGEEVVADLKKREEAARAKIASANGKLSAVFWFSSAELDIDPYVAGRNGAPGYIMSALGLKNVIESDEEWPTVGWETIAKANPSVIVAGKMDRRRFPADDIAVKRKFLATDPVASIMPAVREGHVFEMDAQAMNPTIRTIEGIETLAEAVSAAGLAK</sequence>
<dbReference type="PROSITE" id="PS50983">
    <property type="entry name" value="FE_B12_PBP"/>
    <property type="match status" value="1"/>
</dbReference>
<dbReference type="Proteomes" id="UP000032564">
    <property type="component" value="Unassembled WGS sequence"/>
</dbReference>
<dbReference type="RefSeq" id="WP_045018664.1">
    <property type="nucleotide sequence ID" value="NZ_CP166105.1"/>
</dbReference>
<evidence type="ECO:0000256" key="1">
    <source>
        <dbReference type="SAM" id="SignalP"/>
    </source>
</evidence>
<dbReference type="PANTHER" id="PTHR30535:SF7">
    <property type="entry name" value="IRON(III) DICITRATE-BINDING PROTEIN"/>
    <property type="match status" value="1"/>
</dbReference>
<dbReference type="Gene3D" id="3.40.50.1980">
    <property type="entry name" value="Nitrogenase molybdenum iron protein domain"/>
    <property type="match status" value="2"/>
</dbReference>
<name>A0ABR5D7C3_9HYPH</name>
<keyword evidence="1" id="KW-0732">Signal</keyword>
<gene>
    <name evidence="3" type="ORF">RP75_12055</name>
</gene>
<dbReference type="InterPro" id="IPR050902">
    <property type="entry name" value="ABC_Transporter_SBP"/>
</dbReference>
<dbReference type="Pfam" id="PF01497">
    <property type="entry name" value="Peripla_BP_2"/>
    <property type="match status" value="1"/>
</dbReference>
<dbReference type="InterPro" id="IPR002491">
    <property type="entry name" value="ABC_transptr_periplasmic_BD"/>
</dbReference>
<proteinExistence type="predicted"/>
<dbReference type="EMBL" id="JWIT01000007">
    <property type="protein sequence ID" value="KJF72962.1"/>
    <property type="molecule type" value="Genomic_DNA"/>
</dbReference>
<evidence type="ECO:0000313" key="4">
    <source>
        <dbReference type="Proteomes" id="UP000032564"/>
    </source>
</evidence>
<dbReference type="PANTHER" id="PTHR30535">
    <property type="entry name" value="VITAMIN B12-BINDING PROTEIN"/>
    <property type="match status" value="1"/>
</dbReference>
<accession>A0ABR5D7C3</accession>
<feature type="domain" description="Fe/B12 periplasmic-binding" evidence="2">
    <location>
        <begin position="52"/>
        <end position="340"/>
    </location>
</feature>
<protein>
    <submittedName>
        <fullName evidence="3">ABC transporter substrate-binding protein</fullName>
    </submittedName>
</protein>
<dbReference type="CDD" id="cd01148">
    <property type="entry name" value="TroA_a"/>
    <property type="match status" value="1"/>
</dbReference>
<dbReference type="SUPFAM" id="SSF53807">
    <property type="entry name" value="Helical backbone' metal receptor"/>
    <property type="match status" value="1"/>
</dbReference>
<feature type="chain" id="PRO_5045283855" evidence="1">
    <location>
        <begin position="29"/>
        <end position="343"/>
    </location>
</feature>
<reference evidence="3 4" key="1">
    <citation type="submission" date="2014-12" db="EMBL/GenBank/DDBJ databases">
        <authorList>
            <person name="Kuzmanovic N."/>
            <person name="Pulawska J."/>
            <person name="Obradovic A."/>
        </authorList>
    </citation>
    <scope>NUCLEOTIDE SEQUENCE [LARGE SCALE GENOMIC DNA]</scope>
    <source>
        <strain evidence="3 4">KFB 330</strain>
    </source>
</reference>
<evidence type="ECO:0000313" key="3">
    <source>
        <dbReference type="EMBL" id="KJF72962.1"/>
    </source>
</evidence>
<comment type="caution">
    <text evidence="3">The sequence shown here is derived from an EMBL/GenBank/DDBJ whole genome shotgun (WGS) entry which is preliminary data.</text>
</comment>
<keyword evidence="4" id="KW-1185">Reference proteome</keyword>
<evidence type="ECO:0000259" key="2">
    <source>
        <dbReference type="PROSITE" id="PS50983"/>
    </source>
</evidence>